<dbReference type="AlphaFoldDB" id="A0A3P5YG88"/>
<organism evidence="1">
    <name type="scientific">Brassica campestris</name>
    <name type="common">Field mustard</name>
    <dbReference type="NCBI Taxonomy" id="3711"/>
    <lineage>
        <taxon>Eukaryota</taxon>
        <taxon>Viridiplantae</taxon>
        <taxon>Streptophyta</taxon>
        <taxon>Embryophyta</taxon>
        <taxon>Tracheophyta</taxon>
        <taxon>Spermatophyta</taxon>
        <taxon>Magnoliopsida</taxon>
        <taxon>eudicotyledons</taxon>
        <taxon>Gunneridae</taxon>
        <taxon>Pentapetalae</taxon>
        <taxon>rosids</taxon>
        <taxon>malvids</taxon>
        <taxon>Brassicales</taxon>
        <taxon>Brassicaceae</taxon>
        <taxon>Brassiceae</taxon>
        <taxon>Brassica</taxon>
    </lineage>
</organism>
<protein>
    <submittedName>
        <fullName evidence="1">Uncharacterized protein</fullName>
    </submittedName>
</protein>
<gene>
    <name evidence="1" type="ORF">BRAA06T25247Z</name>
</gene>
<evidence type="ECO:0000313" key="1">
    <source>
        <dbReference type="EMBL" id="VDC66707.1"/>
    </source>
</evidence>
<accession>A0A3P5YG88</accession>
<sequence>MFEIVTFNASFGGYWVKKRTGDVGYIGGDVKTIECKPKSCSHFY</sequence>
<proteinExistence type="predicted"/>
<reference evidence="1" key="1">
    <citation type="submission" date="2018-11" db="EMBL/GenBank/DDBJ databases">
        <authorList>
            <consortium name="Genoscope - CEA"/>
            <person name="William W."/>
        </authorList>
    </citation>
    <scope>NUCLEOTIDE SEQUENCE</scope>
</reference>
<name>A0A3P5YG88_BRACM</name>
<dbReference type="EMBL" id="LR031569">
    <property type="protein sequence ID" value="VDC66707.1"/>
    <property type="molecule type" value="Genomic_DNA"/>
</dbReference>